<reference evidence="1" key="1">
    <citation type="journal article" date="2019" name="bioRxiv">
        <title>The Genome of the Zebra Mussel, Dreissena polymorpha: A Resource for Invasive Species Research.</title>
        <authorList>
            <person name="McCartney M.A."/>
            <person name="Auch B."/>
            <person name="Kono T."/>
            <person name="Mallez S."/>
            <person name="Zhang Y."/>
            <person name="Obille A."/>
            <person name="Becker A."/>
            <person name="Abrahante J.E."/>
            <person name="Garbe J."/>
            <person name="Badalamenti J.P."/>
            <person name="Herman A."/>
            <person name="Mangelson H."/>
            <person name="Liachko I."/>
            <person name="Sullivan S."/>
            <person name="Sone E.D."/>
            <person name="Koren S."/>
            <person name="Silverstein K.A.T."/>
            <person name="Beckman K.B."/>
            <person name="Gohl D.M."/>
        </authorList>
    </citation>
    <scope>NUCLEOTIDE SEQUENCE</scope>
    <source>
        <strain evidence="1">Duluth1</strain>
        <tissue evidence="1">Whole animal</tissue>
    </source>
</reference>
<comment type="caution">
    <text evidence="1">The sequence shown here is derived from an EMBL/GenBank/DDBJ whole genome shotgun (WGS) entry which is preliminary data.</text>
</comment>
<name>A0A9D4QRG3_DREPO</name>
<protein>
    <submittedName>
        <fullName evidence="1">Uncharacterized protein</fullName>
    </submittedName>
</protein>
<dbReference type="Proteomes" id="UP000828390">
    <property type="component" value="Unassembled WGS sequence"/>
</dbReference>
<gene>
    <name evidence="1" type="ORF">DPMN_113897</name>
</gene>
<dbReference type="AlphaFoldDB" id="A0A9D4QRG3"/>
<proteinExistence type="predicted"/>
<accession>A0A9D4QRG3</accession>
<keyword evidence="2" id="KW-1185">Reference proteome</keyword>
<reference evidence="1" key="2">
    <citation type="submission" date="2020-11" db="EMBL/GenBank/DDBJ databases">
        <authorList>
            <person name="McCartney M.A."/>
            <person name="Auch B."/>
            <person name="Kono T."/>
            <person name="Mallez S."/>
            <person name="Becker A."/>
            <person name="Gohl D.M."/>
            <person name="Silverstein K.A.T."/>
            <person name="Koren S."/>
            <person name="Bechman K.B."/>
            <person name="Herman A."/>
            <person name="Abrahante J.E."/>
            <person name="Garbe J."/>
        </authorList>
    </citation>
    <scope>NUCLEOTIDE SEQUENCE</scope>
    <source>
        <strain evidence="1">Duluth1</strain>
        <tissue evidence="1">Whole animal</tissue>
    </source>
</reference>
<organism evidence="1 2">
    <name type="scientific">Dreissena polymorpha</name>
    <name type="common">Zebra mussel</name>
    <name type="synonym">Mytilus polymorpha</name>
    <dbReference type="NCBI Taxonomy" id="45954"/>
    <lineage>
        <taxon>Eukaryota</taxon>
        <taxon>Metazoa</taxon>
        <taxon>Spiralia</taxon>
        <taxon>Lophotrochozoa</taxon>
        <taxon>Mollusca</taxon>
        <taxon>Bivalvia</taxon>
        <taxon>Autobranchia</taxon>
        <taxon>Heteroconchia</taxon>
        <taxon>Euheterodonta</taxon>
        <taxon>Imparidentia</taxon>
        <taxon>Neoheterodontei</taxon>
        <taxon>Myida</taxon>
        <taxon>Dreissenoidea</taxon>
        <taxon>Dreissenidae</taxon>
        <taxon>Dreissena</taxon>
    </lineage>
</organism>
<dbReference type="EMBL" id="JAIWYP010000004">
    <property type="protein sequence ID" value="KAH3840448.1"/>
    <property type="molecule type" value="Genomic_DNA"/>
</dbReference>
<evidence type="ECO:0000313" key="1">
    <source>
        <dbReference type="EMBL" id="KAH3840448.1"/>
    </source>
</evidence>
<evidence type="ECO:0000313" key="2">
    <source>
        <dbReference type="Proteomes" id="UP000828390"/>
    </source>
</evidence>
<sequence length="76" mass="8542">MSSQSGLTICPHSLDSPSVLTVWTHHLSSQSGLTICPHSLDSPSVLTVWTVRMRRLGLSYARRILHETNFRLTRVI</sequence>